<evidence type="ECO:0008006" key="3">
    <source>
        <dbReference type="Google" id="ProtNLM"/>
    </source>
</evidence>
<dbReference type="EMBL" id="AP012319">
    <property type="protein sequence ID" value="BAL92304.1"/>
    <property type="molecule type" value="Genomic_DNA"/>
</dbReference>
<organism evidence="1 2">
    <name type="scientific">Actinoplanes missouriensis (strain ATCC 14538 / DSM 43046 / CBS 188.64 / JCM 3121 / NBRC 102363 / NCIMB 12654 / NRRL B-3342 / UNCC 431)</name>
    <dbReference type="NCBI Taxonomy" id="512565"/>
    <lineage>
        <taxon>Bacteria</taxon>
        <taxon>Bacillati</taxon>
        <taxon>Actinomycetota</taxon>
        <taxon>Actinomycetes</taxon>
        <taxon>Micromonosporales</taxon>
        <taxon>Micromonosporaceae</taxon>
        <taxon>Actinoplanes</taxon>
    </lineage>
</organism>
<dbReference type="Proteomes" id="UP000007882">
    <property type="component" value="Chromosome"/>
</dbReference>
<accession>I0HH17</accession>
<dbReference type="KEGG" id="ams:AMIS_70840"/>
<evidence type="ECO:0000313" key="1">
    <source>
        <dbReference type="EMBL" id="BAL92304.1"/>
    </source>
</evidence>
<protein>
    <recommendedName>
        <fullName evidence="3">Tyrosine specific protein phosphatases domain-containing protein</fullName>
    </recommendedName>
</protein>
<sequence>MCRGGGNEQVMAPALHVIAGPGPGQLATMAHPSGDPWSATELGALARAGVQILVCTNATGDTAGIELIPFPGTTEPPKREEATEMVALAARLAQDVRAGCFVVTESSSGTGRSTLLAVMTLVLLGVSPGEALRRIGGRATAEVPRNWLHDFVSTHG</sequence>
<dbReference type="HOGENOM" id="CLU_047330_5_2_11"/>
<dbReference type="Gene3D" id="3.90.190.10">
    <property type="entry name" value="Protein tyrosine phosphatase superfamily"/>
    <property type="match status" value="1"/>
</dbReference>
<dbReference type="AlphaFoldDB" id="I0HH17"/>
<evidence type="ECO:0000313" key="2">
    <source>
        <dbReference type="Proteomes" id="UP000007882"/>
    </source>
</evidence>
<reference evidence="1 2" key="1">
    <citation type="submission" date="2012-02" db="EMBL/GenBank/DDBJ databases">
        <title>Complete genome sequence of Actinoplanes missouriensis 431 (= NBRC 102363).</title>
        <authorList>
            <person name="Ohnishi Y."/>
            <person name="Ishikawa J."/>
            <person name="Sekine M."/>
            <person name="Hosoyama A."/>
            <person name="Harada T."/>
            <person name="Narita H."/>
            <person name="Hata T."/>
            <person name="Konno Y."/>
            <person name="Tutikane K."/>
            <person name="Fujita N."/>
            <person name="Horinouchi S."/>
            <person name="Hayakawa M."/>
        </authorList>
    </citation>
    <scope>NUCLEOTIDE SEQUENCE [LARGE SCALE GENOMIC DNA]</scope>
    <source>
        <strain evidence="2">ATCC 14538 / DSM 43046 / CBS 188.64 / JCM 3121 / NBRC 102363 / NCIMB 12654 / NRRL B-3342 / UNCC 431</strain>
    </source>
</reference>
<gene>
    <name evidence="1" type="ordered locus">AMIS_70840</name>
</gene>
<dbReference type="PATRIC" id="fig|512565.3.peg.7090"/>
<keyword evidence="2" id="KW-1185">Reference proteome</keyword>
<proteinExistence type="predicted"/>
<dbReference type="eggNOG" id="COG2453">
    <property type="taxonomic scope" value="Bacteria"/>
</dbReference>
<dbReference type="STRING" id="512565.AMIS_70840"/>
<name>I0HH17_ACTM4</name>
<dbReference type="InterPro" id="IPR029021">
    <property type="entry name" value="Prot-tyrosine_phosphatase-like"/>
</dbReference>